<dbReference type="InterPro" id="IPR003347">
    <property type="entry name" value="JmjC_dom"/>
</dbReference>
<dbReference type="PROSITE" id="PS51184">
    <property type="entry name" value="JMJC"/>
    <property type="match status" value="1"/>
</dbReference>
<sequence length="463" mass="52405">MPALPLLTLLNRITTELTLPKQQPLPTSSSTTKDNTDDTILQCPLSTLSILPTHPLALIKLAHDKIHSYPFSEVPACWRRLYTDASIREAIRVIRKGIEHKTDDGRNGGGAGDEGEEGYWIQHAVRLLDMAVIITGAPRREEMIEELLEALQNYVEEQEQEQEDTGPPRKKRRKGDTERGIFSTAVINCPEIRHPIPTVLNMSLQEFETHLQTATQPLIIRGALEHWPALHERPWKNPEYILKKTFGGRRLVPVEIGRSYTDAGWGQKIVTVREFMDKYMFRSHVFSSDESEEGDEGIAYLAQHDLFAQIPSLRNDMSIPDYCYTSPPPPAPGTPLASKPSQARLDEPILNTWFGPAGTVSPLHTDPYHNILCQVVGKKYVRLYAPEESGRVYPRGREAGGVDMSNTSEVDVEGWDEERWPLFGEARFVEGLVGEGECLYVPVGWWHYVRALTASWSVSFWWN</sequence>
<dbReference type="PANTHER" id="PTHR12461">
    <property type="entry name" value="HYPOXIA-INDUCIBLE FACTOR 1 ALPHA INHIBITOR-RELATED"/>
    <property type="match status" value="1"/>
</dbReference>
<dbReference type="Pfam" id="PF13621">
    <property type="entry name" value="Cupin_8"/>
    <property type="match status" value="1"/>
</dbReference>
<reference evidence="3" key="1">
    <citation type="submission" date="2023-03" db="EMBL/GenBank/DDBJ databases">
        <title>Complete genome of Cladonia borealis.</title>
        <authorList>
            <person name="Park H."/>
        </authorList>
    </citation>
    <scope>NUCLEOTIDE SEQUENCE</scope>
    <source>
        <strain evidence="3">ANT050790</strain>
    </source>
</reference>
<dbReference type="SUPFAM" id="SSF51197">
    <property type="entry name" value="Clavaminate synthase-like"/>
    <property type="match status" value="1"/>
</dbReference>
<evidence type="ECO:0000259" key="2">
    <source>
        <dbReference type="PROSITE" id="PS51184"/>
    </source>
</evidence>
<dbReference type="Gene3D" id="2.60.120.650">
    <property type="entry name" value="Cupin"/>
    <property type="match status" value="1"/>
</dbReference>
<evidence type="ECO:0000256" key="1">
    <source>
        <dbReference type="SAM" id="MobiDB-lite"/>
    </source>
</evidence>
<dbReference type="FunFam" id="2.60.120.650:FF:000046">
    <property type="entry name" value="JmjC domain-containing protein D"/>
    <property type="match status" value="1"/>
</dbReference>
<comment type="caution">
    <text evidence="3">The sequence shown here is derived from an EMBL/GenBank/DDBJ whole genome shotgun (WGS) entry which is preliminary data.</text>
</comment>
<dbReference type="SMART" id="SM00558">
    <property type="entry name" value="JmjC"/>
    <property type="match status" value="1"/>
</dbReference>
<proteinExistence type="predicted"/>
<feature type="region of interest" description="Disordered" evidence="1">
    <location>
        <begin position="156"/>
        <end position="178"/>
    </location>
</feature>
<dbReference type="Proteomes" id="UP001166286">
    <property type="component" value="Unassembled WGS sequence"/>
</dbReference>
<gene>
    <name evidence="3" type="ORF">JMJ35_002805</name>
</gene>
<feature type="domain" description="JmjC" evidence="2">
    <location>
        <begin position="299"/>
        <end position="463"/>
    </location>
</feature>
<keyword evidence="4" id="KW-1185">Reference proteome</keyword>
<dbReference type="AlphaFoldDB" id="A0AA39R3G5"/>
<dbReference type="EMBL" id="JAFEKC020000005">
    <property type="protein sequence ID" value="KAK0514188.1"/>
    <property type="molecule type" value="Genomic_DNA"/>
</dbReference>
<name>A0AA39R3G5_9LECA</name>
<evidence type="ECO:0000313" key="4">
    <source>
        <dbReference type="Proteomes" id="UP001166286"/>
    </source>
</evidence>
<accession>A0AA39R3G5</accession>
<organism evidence="3 4">
    <name type="scientific">Cladonia borealis</name>
    <dbReference type="NCBI Taxonomy" id="184061"/>
    <lineage>
        <taxon>Eukaryota</taxon>
        <taxon>Fungi</taxon>
        <taxon>Dikarya</taxon>
        <taxon>Ascomycota</taxon>
        <taxon>Pezizomycotina</taxon>
        <taxon>Lecanoromycetes</taxon>
        <taxon>OSLEUM clade</taxon>
        <taxon>Lecanoromycetidae</taxon>
        <taxon>Lecanorales</taxon>
        <taxon>Lecanorineae</taxon>
        <taxon>Cladoniaceae</taxon>
        <taxon>Cladonia</taxon>
    </lineage>
</organism>
<evidence type="ECO:0000313" key="3">
    <source>
        <dbReference type="EMBL" id="KAK0514188.1"/>
    </source>
</evidence>
<dbReference type="InterPro" id="IPR041667">
    <property type="entry name" value="Cupin_8"/>
</dbReference>
<protein>
    <recommendedName>
        <fullName evidence="2">JmjC domain-containing protein</fullName>
    </recommendedName>
</protein>
<dbReference type="PANTHER" id="PTHR12461:SF101">
    <property type="entry name" value="TRNA WYBUTOSINE-SYNTHESIZING PROTEIN 4"/>
    <property type="match status" value="1"/>
</dbReference>